<dbReference type="Proteomes" id="UP001055439">
    <property type="component" value="Chromosome 1"/>
</dbReference>
<sequence>MPLCRSTSGFHLRCHHVPSEAVAAASDVVVVANPAINQMAIQGTVDLILLSPIQVRFSSSPPLLSFRLGSISVVRSRFHGCSM</sequence>
<protein>
    <submittedName>
        <fullName evidence="1">Uncharacterized protein</fullName>
    </submittedName>
</protein>
<dbReference type="AlphaFoldDB" id="A0A9E7JAC5"/>
<proteinExistence type="predicted"/>
<gene>
    <name evidence="1" type="ORF">MUK42_37082</name>
</gene>
<evidence type="ECO:0000313" key="2">
    <source>
        <dbReference type="Proteomes" id="UP001055439"/>
    </source>
</evidence>
<accession>A0A9E7JAC5</accession>
<dbReference type="EMBL" id="CP097502">
    <property type="protein sequence ID" value="URD73873.1"/>
    <property type="molecule type" value="Genomic_DNA"/>
</dbReference>
<evidence type="ECO:0000313" key="1">
    <source>
        <dbReference type="EMBL" id="URD73873.1"/>
    </source>
</evidence>
<name>A0A9E7JAC5_9LILI</name>
<organism evidence="1 2">
    <name type="scientific">Musa troglodytarum</name>
    <name type="common">fe'i banana</name>
    <dbReference type="NCBI Taxonomy" id="320322"/>
    <lineage>
        <taxon>Eukaryota</taxon>
        <taxon>Viridiplantae</taxon>
        <taxon>Streptophyta</taxon>
        <taxon>Embryophyta</taxon>
        <taxon>Tracheophyta</taxon>
        <taxon>Spermatophyta</taxon>
        <taxon>Magnoliopsida</taxon>
        <taxon>Liliopsida</taxon>
        <taxon>Zingiberales</taxon>
        <taxon>Musaceae</taxon>
        <taxon>Musa</taxon>
    </lineage>
</organism>
<reference evidence="1" key="1">
    <citation type="submission" date="2022-05" db="EMBL/GenBank/DDBJ databases">
        <title>The Musa troglodytarum L. genome provides insights into the mechanism of non-climacteric behaviour and enrichment of carotenoids.</title>
        <authorList>
            <person name="Wang J."/>
        </authorList>
    </citation>
    <scope>NUCLEOTIDE SEQUENCE</scope>
    <source>
        <tissue evidence="1">Leaf</tissue>
    </source>
</reference>
<keyword evidence="2" id="KW-1185">Reference proteome</keyword>